<dbReference type="InterPro" id="IPR036388">
    <property type="entry name" value="WH-like_DNA-bd_sf"/>
</dbReference>
<accession>A0A482TM85</accession>
<evidence type="ECO:0000313" key="5">
    <source>
        <dbReference type="EMBL" id="RYJ14025.1"/>
    </source>
</evidence>
<dbReference type="Pfam" id="PF04967">
    <property type="entry name" value="HTH_10"/>
    <property type="match status" value="1"/>
</dbReference>
<name>A0A482TM85_9EURY</name>
<feature type="domain" description="HVO-0513-like N-terminal" evidence="4">
    <location>
        <begin position="18"/>
        <end position="149"/>
    </location>
</feature>
<evidence type="ECO:0000256" key="2">
    <source>
        <dbReference type="ARBA" id="ARBA00023163"/>
    </source>
</evidence>
<feature type="domain" description="HTH bat-type" evidence="3">
    <location>
        <begin position="162"/>
        <end position="213"/>
    </location>
</feature>
<dbReference type="RefSeq" id="WP_129784436.1">
    <property type="nucleotide sequence ID" value="NZ_RZHH01000002.1"/>
</dbReference>
<comment type="caution">
    <text evidence="5">The sequence shown here is derived from an EMBL/GenBank/DDBJ whole genome shotgun (WGS) entry which is preliminary data.</text>
</comment>
<keyword evidence="1" id="KW-0805">Transcription regulation</keyword>
<organism evidence="5 6">
    <name type="scientific">Halogeometricum borinquense</name>
    <dbReference type="NCBI Taxonomy" id="60847"/>
    <lineage>
        <taxon>Archaea</taxon>
        <taxon>Methanobacteriati</taxon>
        <taxon>Methanobacteriota</taxon>
        <taxon>Stenosarchaea group</taxon>
        <taxon>Halobacteria</taxon>
        <taxon>Halobacteriales</taxon>
        <taxon>Haloferacaceae</taxon>
        <taxon>Halogeometricum</taxon>
    </lineage>
</organism>
<protein>
    <submittedName>
        <fullName evidence="5">Helix-turn-helix domain-containing protein</fullName>
    </submittedName>
</protein>
<dbReference type="Proteomes" id="UP000294028">
    <property type="component" value="Unassembled WGS sequence"/>
</dbReference>
<dbReference type="Pfam" id="PF24278">
    <property type="entry name" value="HVO_0513_N"/>
    <property type="match status" value="1"/>
</dbReference>
<dbReference type="AlphaFoldDB" id="A0A482TM85"/>
<dbReference type="Gene3D" id="1.10.10.10">
    <property type="entry name" value="Winged helix-like DNA-binding domain superfamily/Winged helix DNA-binding domain"/>
    <property type="match status" value="1"/>
</dbReference>
<proteinExistence type="predicted"/>
<keyword evidence="2" id="KW-0804">Transcription</keyword>
<reference evidence="5 6" key="1">
    <citation type="submission" date="2018-12" db="EMBL/GenBank/DDBJ databases">
        <title>Genome analysis provides insights into bioremediation potentialities of Halogeometricum borinquense strain N11.</title>
        <authorList>
            <person name="Najjari A."/>
            <person name="Youssef N."/>
            <person name="Fhoula I."/>
            <person name="Ben Dhia O."/>
            <person name="Mahjoubi M."/>
            <person name="Ouzari H.I."/>
            <person name="Cherif A."/>
        </authorList>
    </citation>
    <scope>NUCLEOTIDE SEQUENCE [LARGE SCALE GENOMIC DNA]</scope>
    <source>
        <strain evidence="5 6">N11</strain>
    </source>
</reference>
<dbReference type="EMBL" id="RZHH01000002">
    <property type="protein sequence ID" value="RYJ14025.1"/>
    <property type="molecule type" value="Genomic_DNA"/>
</dbReference>
<dbReference type="PANTHER" id="PTHR34236">
    <property type="entry name" value="DIMETHYL SULFOXIDE REDUCTASE TRANSCRIPTIONAL ACTIVATOR"/>
    <property type="match status" value="1"/>
</dbReference>
<dbReference type="PANTHER" id="PTHR34236:SF1">
    <property type="entry name" value="DIMETHYL SULFOXIDE REDUCTASE TRANSCRIPTIONAL ACTIVATOR"/>
    <property type="match status" value="1"/>
</dbReference>
<gene>
    <name evidence="5" type="ORF">ELS19_08635</name>
</gene>
<evidence type="ECO:0000259" key="4">
    <source>
        <dbReference type="Pfam" id="PF24278"/>
    </source>
</evidence>
<evidence type="ECO:0000313" key="6">
    <source>
        <dbReference type="Proteomes" id="UP000294028"/>
    </source>
</evidence>
<evidence type="ECO:0000259" key="3">
    <source>
        <dbReference type="Pfam" id="PF04967"/>
    </source>
</evidence>
<sequence length="219" mass="24071">MKHARVRLTAHGRERDIHPMYGVMTEASFVERATALQWNYTGDALGILHYVVGDADALETAMEDIPEVTGYDVARVDARSFYVYVRDATTGPLRELFAPVTSGGILVVPPVKYEPDGTVVFSMFGPDDELQEALTSVPSPIDVTIEAVGGLADTTAAVEGRLTHRQREVVKTAVSRGYYDIPRTVSQAEIAAELDCAPSTVAEHLRKAESRMMRTQFLR</sequence>
<dbReference type="InterPro" id="IPR007050">
    <property type="entry name" value="HTH_bacterioopsin"/>
</dbReference>
<evidence type="ECO:0000256" key="1">
    <source>
        <dbReference type="ARBA" id="ARBA00023015"/>
    </source>
</evidence>
<dbReference type="InterPro" id="IPR056493">
    <property type="entry name" value="HVO_0513_N"/>
</dbReference>